<organism evidence="2 3">
    <name type="scientific">Roseiarcus fermentans</name>
    <dbReference type="NCBI Taxonomy" id="1473586"/>
    <lineage>
        <taxon>Bacteria</taxon>
        <taxon>Pseudomonadati</taxon>
        <taxon>Pseudomonadota</taxon>
        <taxon>Alphaproteobacteria</taxon>
        <taxon>Hyphomicrobiales</taxon>
        <taxon>Roseiarcaceae</taxon>
        <taxon>Roseiarcus</taxon>
    </lineage>
</organism>
<keyword evidence="1" id="KW-0812">Transmembrane</keyword>
<keyword evidence="1" id="KW-0472">Membrane</keyword>
<name>A0A366FG85_9HYPH</name>
<gene>
    <name evidence="2" type="ORF">DFR50_11295</name>
</gene>
<evidence type="ECO:0000256" key="1">
    <source>
        <dbReference type="SAM" id="Phobius"/>
    </source>
</evidence>
<dbReference type="InterPro" id="IPR021055">
    <property type="entry name" value="T4BSS_IcmL/DotI"/>
</dbReference>
<dbReference type="EMBL" id="QNRK01000012">
    <property type="protein sequence ID" value="RBP13126.1"/>
    <property type="molecule type" value="Genomic_DNA"/>
</dbReference>
<dbReference type="Proteomes" id="UP000253529">
    <property type="component" value="Unassembled WGS sequence"/>
</dbReference>
<dbReference type="AlphaFoldDB" id="A0A366FG85"/>
<dbReference type="RefSeq" id="WP_113889548.1">
    <property type="nucleotide sequence ID" value="NZ_QNRK01000012.1"/>
</dbReference>
<proteinExistence type="predicted"/>
<dbReference type="Pfam" id="PF11393">
    <property type="entry name" value="T4BSS_DotI_IcmL"/>
    <property type="match status" value="1"/>
</dbReference>
<evidence type="ECO:0000313" key="3">
    <source>
        <dbReference type="Proteomes" id="UP000253529"/>
    </source>
</evidence>
<keyword evidence="1" id="KW-1133">Transmembrane helix</keyword>
<protein>
    <submittedName>
        <fullName evidence="2">Intracellular multiplication protein IcmL</fullName>
    </submittedName>
</protein>
<feature type="transmembrane region" description="Helical" evidence="1">
    <location>
        <begin position="21"/>
        <end position="48"/>
    </location>
</feature>
<keyword evidence="3" id="KW-1185">Reference proteome</keyword>
<evidence type="ECO:0000313" key="2">
    <source>
        <dbReference type="EMBL" id="RBP13126.1"/>
    </source>
</evidence>
<comment type="caution">
    <text evidence="2">The sequence shown here is derived from an EMBL/GenBank/DDBJ whole genome shotgun (WGS) entry which is preliminary data.</text>
</comment>
<sequence>MENQRAAVARKLSDPDFQAALVNKSFGLVMGLSVVLAAFVIHDAWIWANPPTPKYFIVDGEHAPRAVAALDSPIVNDAQLLDWTVKWASAPYNVNYHDYPEQLNTAGRRFTQNGWRTFAESYIKSGNYEAMKQGLMLCFAQAQRAAVIVDTKLIGGALAYRIQFPILQTCQNSQQANTQKMILTALVVRTNDEDHRDGIAIDQLVAEAR</sequence>
<dbReference type="OrthoDB" id="8439889at2"/>
<accession>A0A366FG85</accession>
<reference evidence="2 3" key="1">
    <citation type="submission" date="2018-06" db="EMBL/GenBank/DDBJ databases">
        <title>Genomic Encyclopedia of Type Strains, Phase IV (KMG-IV): sequencing the most valuable type-strain genomes for metagenomic binning, comparative biology and taxonomic classification.</title>
        <authorList>
            <person name="Goeker M."/>
        </authorList>
    </citation>
    <scope>NUCLEOTIDE SEQUENCE [LARGE SCALE GENOMIC DNA]</scope>
    <source>
        <strain evidence="2 3">DSM 24875</strain>
    </source>
</reference>
<dbReference type="CDD" id="cd16385">
    <property type="entry name" value="IcmL"/>
    <property type="match status" value="1"/>
</dbReference>